<keyword evidence="9" id="KW-1185">Reference proteome</keyword>
<dbReference type="InterPro" id="IPR014775">
    <property type="entry name" value="L27_C"/>
</dbReference>
<dbReference type="AlphaFoldDB" id="T1JH09"/>
<reference evidence="8" key="2">
    <citation type="submission" date="2015-02" db="UniProtKB">
        <authorList>
            <consortium name="EnsemblMetazoa"/>
        </authorList>
    </citation>
    <scope>IDENTIFICATION</scope>
</reference>
<dbReference type="SUPFAM" id="SSF50156">
    <property type="entry name" value="PDZ domain-like"/>
    <property type="match status" value="1"/>
</dbReference>
<organism evidence="8 9">
    <name type="scientific">Strigamia maritima</name>
    <name type="common">European centipede</name>
    <name type="synonym">Geophilus maritimus</name>
    <dbReference type="NCBI Taxonomy" id="126957"/>
    <lineage>
        <taxon>Eukaryota</taxon>
        <taxon>Metazoa</taxon>
        <taxon>Ecdysozoa</taxon>
        <taxon>Arthropoda</taxon>
        <taxon>Myriapoda</taxon>
        <taxon>Chilopoda</taxon>
        <taxon>Pleurostigmophora</taxon>
        <taxon>Geophilomorpha</taxon>
        <taxon>Linotaeniidae</taxon>
        <taxon>Strigamia</taxon>
    </lineage>
</organism>
<feature type="domain" description="L27" evidence="7">
    <location>
        <begin position="62"/>
        <end position="117"/>
    </location>
</feature>
<dbReference type="PROSITE" id="PS50002">
    <property type="entry name" value="SH3"/>
    <property type="match status" value="1"/>
</dbReference>
<dbReference type="PROSITE" id="PS00856">
    <property type="entry name" value="GUANYLATE_KINASE_1"/>
    <property type="match status" value="1"/>
</dbReference>
<dbReference type="Gene3D" id="2.30.30.40">
    <property type="entry name" value="SH3 Domains"/>
    <property type="match status" value="1"/>
</dbReference>
<dbReference type="InterPro" id="IPR001478">
    <property type="entry name" value="PDZ"/>
</dbReference>
<dbReference type="Gene3D" id="2.30.42.10">
    <property type="match status" value="1"/>
</dbReference>
<dbReference type="HOGENOM" id="CLU_001715_5_0_1"/>
<feature type="domain" description="Guanylate kinase-like" evidence="5">
    <location>
        <begin position="364"/>
        <end position="555"/>
    </location>
</feature>
<evidence type="ECO:0000256" key="1">
    <source>
        <dbReference type="ARBA" id="ARBA00007014"/>
    </source>
</evidence>
<dbReference type="InterPro" id="IPR004172">
    <property type="entry name" value="L27_dom"/>
</dbReference>
<dbReference type="CDD" id="cd06799">
    <property type="entry name" value="PDZ_MPP3-MPP4-MPP7-like"/>
    <property type="match status" value="1"/>
</dbReference>
<evidence type="ECO:0000259" key="7">
    <source>
        <dbReference type="PROSITE" id="PS51022"/>
    </source>
</evidence>
<dbReference type="EnsemblMetazoa" id="SMAR013138-RA">
    <property type="protein sequence ID" value="SMAR013138-PA"/>
    <property type="gene ID" value="SMAR013138"/>
</dbReference>
<dbReference type="PhylomeDB" id="T1JH09"/>
<evidence type="ECO:0000313" key="8">
    <source>
        <dbReference type="EnsemblMetazoa" id="SMAR013138-PA"/>
    </source>
</evidence>
<dbReference type="PROSITE" id="PS50106">
    <property type="entry name" value="PDZ"/>
    <property type="match status" value="1"/>
</dbReference>
<proteinExistence type="inferred from homology"/>
<dbReference type="SMART" id="SM00228">
    <property type="entry name" value="PDZ"/>
    <property type="match status" value="1"/>
</dbReference>
<dbReference type="InterPro" id="IPR008144">
    <property type="entry name" value="Guanylate_kin-like_dom"/>
</dbReference>
<feature type="domain" description="PDZ" evidence="6">
    <location>
        <begin position="134"/>
        <end position="203"/>
    </location>
</feature>
<dbReference type="InterPro" id="IPR036028">
    <property type="entry name" value="SH3-like_dom_sf"/>
</dbReference>
<dbReference type="SMART" id="SM00569">
    <property type="entry name" value="L27"/>
    <property type="match status" value="2"/>
</dbReference>
<dbReference type="Pfam" id="PF00595">
    <property type="entry name" value="PDZ"/>
    <property type="match status" value="1"/>
</dbReference>
<dbReference type="Pfam" id="PF00625">
    <property type="entry name" value="Guanylate_kin"/>
    <property type="match status" value="1"/>
</dbReference>
<feature type="domain" description="L27" evidence="7">
    <location>
        <begin position="6"/>
        <end position="61"/>
    </location>
</feature>
<dbReference type="SUPFAM" id="SSF101288">
    <property type="entry name" value="L27 domain"/>
    <property type="match status" value="1"/>
</dbReference>
<dbReference type="InterPro" id="IPR027417">
    <property type="entry name" value="P-loop_NTPase"/>
</dbReference>
<dbReference type="STRING" id="126957.T1JH09"/>
<protein>
    <recommendedName>
        <fullName evidence="10">MAGUK p55 subfamily member 7</fullName>
    </recommendedName>
</protein>
<evidence type="ECO:0000313" key="9">
    <source>
        <dbReference type="Proteomes" id="UP000014500"/>
    </source>
</evidence>
<dbReference type="InterPro" id="IPR036034">
    <property type="entry name" value="PDZ_sf"/>
</dbReference>
<dbReference type="InterPro" id="IPR008145">
    <property type="entry name" value="GK/Ca_channel_bsu"/>
</dbReference>
<dbReference type="PROSITE" id="PS51022">
    <property type="entry name" value="L27"/>
    <property type="match status" value="2"/>
</dbReference>
<dbReference type="SMART" id="SM00072">
    <property type="entry name" value="GuKc"/>
    <property type="match status" value="1"/>
</dbReference>
<dbReference type="SUPFAM" id="SSF50044">
    <property type="entry name" value="SH3-domain"/>
    <property type="match status" value="1"/>
</dbReference>
<dbReference type="EMBL" id="JH432215">
    <property type="status" value="NOT_ANNOTATED_CDS"/>
    <property type="molecule type" value="Genomic_DNA"/>
</dbReference>
<dbReference type="Gene3D" id="1.10.287.650">
    <property type="entry name" value="L27 domain"/>
    <property type="match status" value="1"/>
</dbReference>
<dbReference type="OMA" id="ECILECV"/>
<dbReference type="GO" id="GO:0030054">
    <property type="term" value="C:cell junction"/>
    <property type="evidence" value="ECO:0007669"/>
    <property type="project" value="UniProtKB-ARBA"/>
</dbReference>
<keyword evidence="2 3" id="KW-0728">SH3 domain</keyword>
<dbReference type="CDD" id="cd11862">
    <property type="entry name" value="SH3_MPP"/>
    <property type="match status" value="1"/>
</dbReference>
<dbReference type="SMART" id="SM00326">
    <property type="entry name" value="SH3"/>
    <property type="match status" value="1"/>
</dbReference>
<dbReference type="Proteomes" id="UP000014500">
    <property type="component" value="Unassembled WGS sequence"/>
</dbReference>
<evidence type="ECO:0000259" key="6">
    <source>
        <dbReference type="PROSITE" id="PS50106"/>
    </source>
</evidence>
<dbReference type="eggNOG" id="KOG0609">
    <property type="taxonomic scope" value="Eukaryota"/>
</dbReference>
<evidence type="ECO:0008006" key="10">
    <source>
        <dbReference type="Google" id="ProtNLM"/>
    </source>
</evidence>
<dbReference type="CDD" id="cd00071">
    <property type="entry name" value="GMPK"/>
    <property type="match status" value="1"/>
</dbReference>
<dbReference type="PANTHER" id="PTHR23122">
    <property type="entry name" value="MEMBRANE-ASSOCIATED GUANYLATE KINASE MAGUK"/>
    <property type="match status" value="1"/>
</dbReference>
<evidence type="ECO:0000256" key="2">
    <source>
        <dbReference type="ARBA" id="ARBA00022443"/>
    </source>
</evidence>
<comment type="similarity">
    <text evidence="1">Belongs to the MAGUK family.</text>
</comment>
<dbReference type="InterPro" id="IPR050716">
    <property type="entry name" value="MAGUK"/>
</dbReference>
<name>T1JH09_STRMM</name>
<dbReference type="Pfam" id="PF02828">
    <property type="entry name" value="L27"/>
    <property type="match status" value="2"/>
</dbReference>
<dbReference type="InterPro" id="IPR001452">
    <property type="entry name" value="SH3_domain"/>
</dbReference>
<evidence type="ECO:0000259" key="4">
    <source>
        <dbReference type="PROSITE" id="PS50002"/>
    </source>
</evidence>
<dbReference type="SUPFAM" id="SSF52540">
    <property type="entry name" value="P-loop containing nucleoside triphosphate hydrolases"/>
    <property type="match status" value="1"/>
</dbReference>
<accession>T1JH09</accession>
<evidence type="ECO:0000259" key="5">
    <source>
        <dbReference type="PROSITE" id="PS50052"/>
    </source>
</evidence>
<dbReference type="PROSITE" id="PS50052">
    <property type="entry name" value="GUANYLATE_KINASE_2"/>
    <property type="match status" value="1"/>
</dbReference>
<dbReference type="InterPro" id="IPR036892">
    <property type="entry name" value="L27_dom_sf"/>
</dbReference>
<dbReference type="InterPro" id="IPR020590">
    <property type="entry name" value="Guanylate_kinase_CS"/>
</dbReference>
<sequence>MPNGSGEPTVQRLLATLDQVRYKVNGSEDDYQFLRDLLANSKFRALLLVHDRINQNGKEPKQPATTNAFHINEEVLDLAHKSKLREFKELFQILSSSHMKSLLLAHDQIASKDYYPKLPEIPREVDEDEETVKIVQLVKSNEPLGATIKHDDNSGTVVIARIMHGGAADRSGLIHEGDEVHEVNGINVRGKTPNDVLHILDESIDGTITFKLIPAEERAHSRESKVRVRAAFDFDPRKDLDIPCREAGLPFHKGEVMHIVNQDDPNWWQARKEGDRNVRAGLIPGRLLQERRILNARNELNDDDEVPLCSFTALSSGRSPLMTPRRTKGTKKIMYDAMEKEDFDREEIATYEEVARYYPRPGIYRPIILIGPPGVGRNELKRRLLAIEPDHFKTTIPHTSRPAKPSEVDGKEYYFVSREVLEEEIRKGRFVEHGEYKGNLYGTSLETVKSIVNAGYVCVMNPHPQALKLLRTAELKPLIIFIKPPPFEQLKETRHNFHARSTFDESCSRGFSDEEFHDITNSANRIDYLYGHLFDFEIINEDLMTAFDELYCTMHQIEMEPQWVPASWVQ</sequence>
<reference evidence="9" key="1">
    <citation type="submission" date="2011-05" db="EMBL/GenBank/DDBJ databases">
        <authorList>
            <person name="Richards S.R."/>
            <person name="Qu J."/>
            <person name="Jiang H."/>
            <person name="Jhangiani S.N."/>
            <person name="Agravi P."/>
            <person name="Goodspeed R."/>
            <person name="Gross S."/>
            <person name="Mandapat C."/>
            <person name="Jackson L."/>
            <person name="Mathew T."/>
            <person name="Pu L."/>
            <person name="Thornton R."/>
            <person name="Saada N."/>
            <person name="Wilczek-Boney K.B."/>
            <person name="Lee S."/>
            <person name="Kovar C."/>
            <person name="Wu Y."/>
            <person name="Scherer S.E."/>
            <person name="Worley K.C."/>
            <person name="Muzny D.M."/>
            <person name="Gibbs R."/>
        </authorList>
    </citation>
    <scope>NUCLEOTIDE SEQUENCE</scope>
    <source>
        <strain evidence="9">Brora</strain>
    </source>
</reference>
<dbReference type="Gene3D" id="3.40.50.300">
    <property type="entry name" value="P-loop containing nucleotide triphosphate hydrolases"/>
    <property type="match status" value="1"/>
</dbReference>
<feature type="domain" description="SH3" evidence="4">
    <location>
        <begin position="223"/>
        <end position="293"/>
    </location>
</feature>
<dbReference type="Pfam" id="PF07653">
    <property type="entry name" value="SH3_2"/>
    <property type="match status" value="1"/>
</dbReference>
<evidence type="ECO:0000256" key="3">
    <source>
        <dbReference type="PROSITE-ProRule" id="PRU00192"/>
    </source>
</evidence>